<name>A0AAD9C3E3_DISEL</name>
<accession>A0AAD9C3E3</accession>
<evidence type="ECO:0000313" key="1">
    <source>
        <dbReference type="EMBL" id="KAK1892769.1"/>
    </source>
</evidence>
<proteinExistence type="predicted"/>
<dbReference type="AlphaFoldDB" id="A0AAD9C3E3"/>
<organism evidence="1 2">
    <name type="scientific">Dissostichus eleginoides</name>
    <name type="common">Patagonian toothfish</name>
    <name type="synonym">Dissostichus amissus</name>
    <dbReference type="NCBI Taxonomy" id="100907"/>
    <lineage>
        <taxon>Eukaryota</taxon>
        <taxon>Metazoa</taxon>
        <taxon>Chordata</taxon>
        <taxon>Craniata</taxon>
        <taxon>Vertebrata</taxon>
        <taxon>Euteleostomi</taxon>
        <taxon>Actinopterygii</taxon>
        <taxon>Neopterygii</taxon>
        <taxon>Teleostei</taxon>
        <taxon>Neoteleostei</taxon>
        <taxon>Acanthomorphata</taxon>
        <taxon>Eupercaria</taxon>
        <taxon>Perciformes</taxon>
        <taxon>Notothenioidei</taxon>
        <taxon>Nototheniidae</taxon>
        <taxon>Dissostichus</taxon>
    </lineage>
</organism>
<gene>
    <name evidence="1" type="ORF">KUDE01_007842</name>
</gene>
<reference evidence="1" key="1">
    <citation type="submission" date="2023-04" db="EMBL/GenBank/DDBJ databases">
        <title>Chromosome-level genome of Chaenocephalus aceratus.</title>
        <authorList>
            <person name="Park H."/>
        </authorList>
    </citation>
    <scope>NUCLEOTIDE SEQUENCE</scope>
    <source>
        <strain evidence="1">DE</strain>
        <tissue evidence="1">Muscle</tissue>
    </source>
</reference>
<evidence type="ECO:0000313" key="2">
    <source>
        <dbReference type="Proteomes" id="UP001228049"/>
    </source>
</evidence>
<keyword evidence="2" id="KW-1185">Reference proteome</keyword>
<protein>
    <submittedName>
        <fullName evidence="1">S-adenosylmethionine:tRNA ribosyltransferase-isomerase</fullName>
    </submittedName>
</protein>
<sequence>MDTLAEIKDKTVNKCLLKSSQPEVCRGAGLFPTAVSAEKVEEARRKSTLKKCFGSSAIFLEPGEKRPQRLDLQASLIIQSKAAEQ</sequence>
<dbReference type="Proteomes" id="UP001228049">
    <property type="component" value="Unassembled WGS sequence"/>
</dbReference>
<comment type="caution">
    <text evidence="1">The sequence shown here is derived from an EMBL/GenBank/DDBJ whole genome shotgun (WGS) entry which is preliminary data.</text>
</comment>
<dbReference type="EMBL" id="JASDAP010000013">
    <property type="protein sequence ID" value="KAK1892769.1"/>
    <property type="molecule type" value="Genomic_DNA"/>
</dbReference>